<dbReference type="Pfam" id="PF08379">
    <property type="entry name" value="Bact_transglu_N"/>
    <property type="match status" value="1"/>
</dbReference>
<dbReference type="GO" id="GO:0006508">
    <property type="term" value="P:proteolysis"/>
    <property type="evidence" value="ECO:0007669"/>
    <property type="project" value="UniProtKB-KW"/>
</dbReference>
<organism evidence="2 4">
    <name type="scientific">Paracoccus sanguinis</name>
    <dbReference type="NCBI Taxonomy" id="1545044"/>
    <lineage>
        <taxon>Bacteria</taxon>
        <taxon>Pseudomonadati</taxon>
        <taxon>Pseudomonadota</taxon>
        <taxon>Alphaproteobacteria</taxon>
        <taxon>Rhodobacterales</taxon>
        <taxon>Paracoccaceae</taxon>
        <taxon>Paracoccus</taxon>
    </lineage>
</organism>
<dbReference type="SUPFAM" id="SSF54001">
    <property type="entry name" value="Cysteine proteinases"/>
    <property type="match status" value="1"/>
</dbReference>
<dbReference type="InterPro" id="IPR038765">
    <property type="entry name" value="Papain-like_cys_pep_sf"/>
</dbReference>
<sequence>MLLSIRHRTEYRYEAAPNYGVMRLRVTPRSLGPQRVIDWRIGLEGVERQVAFRDHLGNEVWLVSMAQGCDRVAVTAEGVVETRETAGVFGPHRALAPLWLFTRPTALTMPGEGVARLVADLGGPDAGGPAVAPVVAGQVGLGLAHRMMAAVADAVAYDVDDTHPATTAEEALARGAGVCQDHAHVMAAVARRFGIPARYVSGYLRLDDREDQTATHAWVELHLEGLGWVGFDPSNRISPDDRYVRLAVGRDYDEAAPMGGVRYGAHAEDLHVHLHVGEQ</sequence>
<dbReference type="PANTHER" id="PTHR33490:SF6">
    <property type="entry name" value="SLL1049 PROTEIN"/>
    <property type="match status" value="1"/>
</dbReference>
<dbReference type="InterPro" id="IPR002931">
    <property type="entry name" value="Transglutaminase-like"/>
</dbReference>
<dbReference type="SMART" id="SM00460">
    <property type="entry name" value="TGc"/>
    <property type="match status" value="1"/>
</dbReference>
<dbReference type="OrthoDB" id="9804023at2"/>
<dbReference type="InterPro" id="IPR013589">
    <property type="entry name" value="Bac_transglu_N"/>
</dbReference>
<dbReference type="Proteomes" id="UP000182944">
    <property type="component" value="Unassembled WGS sequence"/>
</dbReference>
<feature type="domain" description="Transglutaminase-like" evidence="1">
    <location>
        <begin position="171"/>
        <end position="235"/>
    </location>
</feature>
<name>A0A099FQX9_9RHOB</name>
<reference evidence="2 4" key="2">
    <citation type="submission" date="2014-10" db="EMBL/GenBank/DDBJ databases">
        <title>Paracoccus sanguinis sp. nov., isolated from clinical specimens of New York State patients.</title>
        <authorList>
            <person name="Mingle L.A."/>
            <person name="Cole J.A."/>
            <person name="Lapierre P."/>
            <person name="Musser K.A."/>
        </authorList>
    </citation>
    <scope>NUCLEOTIDE SEQUENCE [LARGE SCALE GENOMIC DNA]</scope>
    <source>
        <strain evidence="2 4">5503</strain>
    </source>
</reference>
<dbReference type="Proteomes" id="UP000029858">
    <property type="component" value="Unassembled WGS sequence"/>
</dbReference>
<reference evidence="3" key="3">
    <citation type="submission" date="2016-10" db="EMBL/GenBank/DDBJ databases">
        <authorList>
            <person name="de Groot N.N."/>
        </authorList>
    </citation>
    <scope>NUCLEOTIDE SEQUENCE [LARGE SCALE GENOMIC DNA]</scope>
    <source>
        <strain evidence="3">DSM 29303</strain>
    </source>
</reference>
<dbReference type="Pfam" id="PF01841">
    <property type="entry name" value="Transglut_core"/>
    <property type="match status" value="1"/>
</dbReference>
<accession>A0A099G3A7</accession>
<evidence type="ECO:0000259" key="1">
    <source>
        <dbReference type="SMART" id="SM00460"/>
    </source>
</evidence>
<reference evidence="5" key="4">
    <citation type="submission" date="2016-10" db="EMBL/GenBank/DDBJ databases">
        <authorList>
            <person name="Varghese N."/>
            <person name="Submissions S."/>
        </authorList>
    </citation>
    <scope>NUCLEOTIDE SEQUENCE [LARGE SCALE GENOMIC DNA]</scope>
    <source>
        <strain evidence="5">DSM 29303</strain>
    </source>
</reference>
<keyword evidence="3" id="KW-0378">Hydrolase</keyword>
<evidence type="ECO:0000313" key="4">
    <source>
        <dbReference type="Proteomes" id="UP000029858"/>
    </source>
</evidence>
<dbReference type="RefSeq" id="WP_036702395.1">
    <property type="nucleotide sequence ID" value="NZ_FNNA01000001.1"/>
</dbReference>
<dbReference type="AlphaFoldDB" id="A0A099FQX9"/>
<proteinExistence type="predicted"/>
<reference evidence="2 4" key="1">
    <citation type="submission" date="2014-09" db="EMBL/GenBank/DDBJ databases">
        <authorList>
            <person name="McGinnis J.M."/>
            <person name="Wolfgang W.J."/>
        </authorList>
    </citation>
    <scope>NUCLEOTIDE SEQUENCE [LARGE SCALE GENOMIC DNA]</scope>
    <source>
        <strain evidence="2 4">5503</strain>
    </source>
</reference>
<dbReference type="GO" id="GO:0008233">
    <property type="term" value="F:peptidase activity"/>
    <property type="evidence" value="ECO:0007669"/>
    <property type="project" value="UniProtKB-KW"/>
</dbReference>
<evidence type="ECO:0000313" key="5">
    <source>
        <dbReference type="Proteomes" id="UP000182944"/>
    </source>
</evidence>
<dbReference type="Gene3D" id="3.10.620.30">
    <property type="match status" value="1"/>
</dbReference>
<dbReference type="PANTHER" id="PTHR33490">
    <property type="entry name" value="BLR5614 PROTEIN-RELATED"/>
    <property type="match status" value="1"/>
</dbReference>
<dbReference type="EMBL" id="FNNA01000001">
    <property type="protein sequence ID" value="SDW18361.1"/>
    <property type="molecule type" value="Genomic_DNA"/>
</dbReference>
<dbReference type="EMBL" id="JRKQ01000191">
    <property type="protein sequence ID" value="KGJ17096.1"/>
    <property type="molecule type" value="Genomic_DNA"/>
</dbReference>
<accession>A0A099GE10</accession>
<keyword evidence="5" id="KW-1185">Reference proteome</keyword>
<keyword evidence="3" id="KW-0645">Protease</keyword>
<accession>A0A099FQX9</accession>
<dbReference type="STRING" id="1545044.SAMN05444276_101334"/>
<gene>
    <name evidence="2" type="ORF">IX56_17600</name>
    <name evidence="3" type="ORF">SAMN05444276_101334</name>
</gene>
<protein>
    <submittedName>
        <fullName evidence="3">Transglutaminase-like enzyme, putative cysteine protease</fullName>
    </submittedName>
</protein>
<evidence type="ECO:0000313" key="2">
    <source>
        <dbReference type="EMBL" id="KGJ17096.1"/>
    </source>
</evidence>
<evidence type="ECO:0000313" key="3">
    <source>
        <dbReference type="EMBL" id="SDW18361.1"/>
    </source>
</evidence>